<name>A0A9P9WY10_9PEZI</name>
<comment type="similarity">
    <text evidence="2">Belongs to the UPF0057 (PMP3) family.</text>
</comment>
<sequence length="156" mass="16886">MCSSDIFLGFLAILFPPLPVWVKCGICSADSIINILLCVLGFLPGLLHAWYIIAKFPDDHDYQRVPQDAEGGRVTYVIVQEDGRRERRQQQGPRGQKQPKPQGGMNYGTAQNNGNAPSSSSSTAAQAGSSNGERHEPAPPTYAEAVKGDNKVQTSD</sequence>
<comment type="caution">
    <text evidence="8">The sequence shown here is derived from an EMBL/GenBank/DDBJ whole genome shotgun (WGS) entry which is preliminary data.</text>
</comment>
<accession>A0A9P9WY10</accession>
<dbReference type="PANTHER" id="PTHR21659">
    <property type="entry name" value="HYDROPHOBIC PROTEIN RCI2 LOW TEMPERATURE AND SALT RESPONSIVE PROTEIN LTI6 -RELATED"/>
    <property type="match status" value="1"/>
</dbReference>
<keyword evidence="9" id="KW-1185">Reference proteome</keyword>
<keyword evidence="4 7" id="KW-1133">Transmembrane helix</keyword>
<dbReference type="Pfam" id="PF01679">
    <property type="entry name" value="Pmp3"/>
    <property type="match status" value="1"/>
</dbReference>
<dbReference type="EMBL" id="JAFIMR010000001">
    <property type="protein sequence ID" value="KAI1881344.1"/>
    <property type="molecule type" value="Genomic_DNA"/>
</dbReference>
<proteinExistence type="inferred from homology"/>
<reference evidence="8" key="1">
    <citation type="submission" date="2021-03" db="EMBL/GenBank/DDBJ databases">
        <title>Revisited historic fungal species revealed as producer of novel bioactive compounds through whole genome sequencing and comparative genomics.</title>
        <authorList>
            <person name="Vignolle G.A."/>
            <person name="Hochenegger N."/>
            <person name="Mach R.L."/>
            <person name="Mach-Aigner A.R."/>
            <person name="Javad Rahimi M."/>
            <person name="Salim K.A."/>
            <person name="Chan C.M."/>
            <person name="Lim L.B.L."/>
            <person name="Cai F."/>
            <person name="Druzhinina I.S."/>
            <person name="U'Ren J.M."/>
            <person name="Derntl C."/>
        </authorList>
    </citation>
    <scope>NUCLEOTIDE SEQUENCE</scope>
    <source>
        <strain evidence="8">TUCIM 5799</strain>
    </source>
</reference>
<dbReference type="GO" id="GO:0016020">
    <property type="term" value="C:membrane"/>
    <property type="evidence" value="ECO:0007669"/>
    <property type="project" value="UniProtKB-SubCell"/>
</dbReference>
<keyword evidence="3 7" id="KW-0812">Transmembrane</keyword>
<comment type="subcellular location">
    <subcellularLocation>
        <location evidence="1">Membrane</location>
    </subcellularLocation>
</comment>
<protein>
    <recommendedName>
        <fullName evidence="10">Stress response RCI peptide</fullName>
    </recommendedName>
</protein>
<evidence type="ECO:0000256" key="1">
    <source>
        <dbReference type="ARBA" id="ARBA00004370"/>
    </source>
</evidence>
<dbReference type="OrthoDB" id="2802411at2759"/>
<dbReference type="Proteomes" id="UP000829685">
    <property type="component" value="Unassembled WGS sequence"/>
</dbReference>
<evidence type="ECO:0000256" key="2">
    <source>
        <dbReference type="ARBA" id="ARBA00009530"/>
    </source>
</evidence>
<gene>
    <name evidence="8" type="ORF">JX265_000170</name>
</gene>
<keyword evidence="5 7" id="KW-0472">Membrane</keyword>
<evidence type="ECO:0000256" key="6">
    <source>
        <dbReference type="SAM" id="MobiDB-lite"/>
    </source>
</evidence>
<evidence type="ECO:0000313" key="8">
    <source>
        <dbReference type="EMBL" id="KAI1881344.1"/>
    </source>
</evidence>
<evidence type="ECO:0000256" key="3">
    <source>
        <dbReference type="ARBA" id="ARBA00022692"/>
    </source>
</evidence>
<feature type="compositionally biased region" description="Low complexity" evidence="6">
    <location>
        <begin position="90"/>
        <end position="131"/>
    </location>
</feature>
<dbReference type="InterPro" id="IPR000612">
    <property type="entry name" value="PMP3"/>
</dbReference>
<organism evidence="8 9">
    <name type="scientific">Neoarthrinium moseri</name>
    <dbReference type="NCBI Taxonomy" id="1658444"/>
    <lineage>
        <taxon>Eukaryota</taxon>
        <taxon>Fungi</taxon>
        <taxon>Dikarya</taxon>
        <taxon>Ascomycota</taxon>
        <taxon>Pezizomycotina</taxon>
        <taxon>Sordariomycetes</taxon>
        <taxon>Xylariomycetidae</taxon>
        <taxon>Amphisphaeriales</taxon>
        <taxon>Apiosporaceae</taxon>
        <taxon>Neoarthrinium</taxon>
    </lineage>
</organism>
<evidence type="ECO:0000256" key="4">
    <source>
        <dbReference type="ARBA" id="ARBA00022989"/>
    </source>
</evidence>
<evidence type="ECO:0000313" key="9">
    <source>
        <dbReference type="Proteomes" id="UP000829685"/>
    </source>
</evidence>
<feature type="transmembrane region" description="Helical" evidence="7">
    <location>
        <begin position="32"/>
        <end position="54"/>
    </location>
</feature>
<dbReference type="PANTHER" id="PTHR21659:SF57">
    <property type="entry name" value="PLASMA MEMBRANE PROTEOLIPID 31"/>
    <property type="match status" value="1"/>
</dbReference>
<evidence type="ECO:0008006" key="10">
    <source>
        <dbReference type="Google" id="ProtNLM"/>
    </source>
</evidence>
<dbReference type="AlphaFoldDB" id="A0A9P9WY10"/>
<evidence type="ECO:0000256" key="7">
    <source>
        <dbReference type="SAM" id="Phobius"/>
    </source>
</evidence>
<evidence type="ECO:0000256" key="5">
    <source>
        <dbReference type="ARBA" id="ARBA00023136"/>
    </source>
</evidence>
<feature type="region of interest" description="Disordered" evidence="6">
    <location>
        <begin position="80"/>
        <end position="156"/>
    </location>
</feature>